<feature type="signal peptide" evidence="1">
    <location>
        <begin position="1"/>
        <end position="19"/>
    </location>
</feature>
<name>A0A7R8YQF7_HERIL</name>
<proteinExistence type="predicted"/>
<dbReference type="AlphaFoldDB" id="A0A7R8YQF7"/>
<accession>A0A7R8YQF7</accession>
<dbReference type="Proteomes" id="UP000594454">
    <property type="component" value="Chromosome 2"/>
</dbReference>
<dbReference type="EMBL" id="LR899010">
    <property type="protein sequence ID" value="CAD7081331.1"/>
    <property type="molecule type" value="Genomic_DNA"/>
</dbReference>
<sequence>MMDLKILVFIFGFFAFVTSDSWRCPDPSRCPSAYMPVCVDYKGFRKQFHNQCALDLYNCKNKLNLRGSRTLCPQNVENTFGFFFENI</sequence>
<reference evidence="3 4" key="1">
    <citation type="submission" date="2020-11" db="EMBL/GenBank/DDBJ databases">
        <authorList>
            <person name="Wallbank WR R."/>
            <person name="Pardo Diaz C."/>
            <person name="Kozak K."/>
            <person name="Martin S."/>
            <person name="Jiggins C."/>
            <person name="Moest M."/>
            <person name="Warren A I."/>
            <person name="Generalovic N T."/>
            <person name="Byers J.R.P. K."/>
            <person name="Montejo-Kovacevich G."/>
            <person name="Yen C E."/>
        </authorList>
    </citation>
    <scope>NUCLEOTIDE SEQUENCE [LARGE SCALE GENOMIC DNA]</scope>
</reference>
<evidence type="ECO:0000313" key="3">
    <source>
        <dbReference type="EMBL" id="CAD7081331.1"/>
    </source>
</evidence>
<protein>
    <recommendedName>
        <fullName evidence="2">Kazal-like domain-containing protein</fullName>
    </recommendedName>
</protein>
<evidence type="ECO:0000256" key="1">
    <source>
        <dbReference type="SAM" id="SignalP"/>
    </source>
</evidence>
<dbReference type="InterPro" id="IPR002350">
    <property type="entry name" value="Kazal_dom"/>
</dbReference>
<dbReference type="Gene3D" id="3.30.60.30">
    <property type="match status" value="1"/>
</dbReference>
<keyword evidence="1" id="KW-0732">Signal</keyword>
<organism evidence="3 4">
    <name type="scientific">Hermetia illucens</name>
    <name type="common">Black soldier fly</name>
    <dbReference type="NCBI Taxonomy" id="343691"/>
    <lineage>
        <taxon>Eukaryota</taxon>
        <taxon>Metazoa</taxon>
        <taxon>Ecdysozoa</taxon>
        <taxon>Arthropoda</taxon>
        <taxon>Hexapoda</taxon>
        <taxon>Insecta</taxon>
        <taxon>Pterygota</taxon>
        <taxon>Neoptera</taxon>
        <taxon>Endopterygota</taxon>
        <taxon>Diptera</taxon>
        <taxon>Brachycera</taxon>
        <taxon>Stratiomyomorpha</taxon>
        <taxon>Stratiomyidae</taxon>
        <taxon>Hermetiinae</taxon>
        <taxon>Hermetia</taxon>
    </lineage>
</organism>
<keyword evidence="4" id="KW-1185">Reference proteome</keyword>
<dbReference type="PROSITE" id="PS51465">
    <property type="entry name" value="KAZAL_2"/>
    <property type="match status" value="1"/>
</dbReference>
<evidence type="ECO:0000259" key="2">
    <source>
        <dbReference type="PROSITE" id="PS51465"/>
    </source>
</evidence>
<evidence type="ECO:0000313" key="4">
    <source>
        <dbReference type="Proteomes" id="UP000594454"/>
    </source>
</evidence>
<dbReference type="InParanoid" id="A0A7R8YQF7"/>
<feature type="domain" description="Kazal-like" evidence="2">
    <location>
        <begin position="18"/>
        <end position="74"/>
    </location>
</feature>
<gene>
    <name evidence="3" type="ORF">HERILL_LOCUS4446</name>
</gene>
<feature type="chain" id="PRO_5030907136" description="Kazal-like domain-containing protein" evidence="1">
    <location>
        <begin position="20"/>
        <end position="87"/>
    </location>
</feature>